<evidence type="ECO:0000256" key="11">
    <source>
        <dbReference type="SAM" id="Phobius"/>
    </source>
</evidence>
<dbReference type="SUPFAM" id="SSF47384">
    <property type="entry name" value="Homodimeric domain of signal transducing histidine kinase"/>
    <property type="match status" value="1"/>
</dbReference>
<dbReference type="InterPro" id="IPR005467">
    <property type="entry name" value="His_kinase_dom"/>
</dbReference>
<keyword evidence="8 11" id="KW-1133">Transmembrane helix</keyword>
<dbReference type="EMBL" id="DF968005">
    <property type="protein sequence ID" value="GAP00548.1"/>
    <property type="molecule type" value="Genomic_DNA"/>
</dbReference>
<keyword evidence="6 11" id="KW-0812">Transmembrane</keyword>
<dbReference type="SMART" id="SM00387">
    <property type="entry name" value="HATPase_c"/>
    <property type="match status" value="1"/>
</dbReference>
<comment type="catalytic activity">
    <reaction evidence="1">
        <text>ATP + protein L-histidine = ADP + protein N-phospho-L-histidine.</text>
        <dbReference type="EC" id="2.7.13.3"/>
    </reaction>
</comment>
<keyword evidence="4" id="KW-0597">Phosphoprotein</keyword>
<dbReference type="SUPFAM" id="SSF55874">
    <property type="entry name" value="ATPase domain of HSP90 chaperone/DNA topoisomerase II/histidine kinase"/>
    <property type="match status" value="1"/>
</dbReference>
<evidence type="ECO:0000256" key="4">
    <source>
        <dbReference type="ARBA" id="ARBA00022553"/>
    </source>
</evidence>
<evidence type="ECO:0000256" key="7">
    <source>
        <dbReference type="ARBA" id="ARBA00022777"/>
    </source>
</evidence>
<dbReference type="PRINTS" id="PR00344">
    <property type="entry name" value="BCTRLSENSOR"/>
</dbReference>
<dbReference type="Gene3D" id="3.30.565.10">
    <property type="entry name" value="Histidine kinase-like ATPase, C-terminal domain"/>
    <property type="match status" value="1"/>
</dbReference>
<dbReference type="InterPro" id="IPR036890">
    <property type="entry name" value="HATPase_C_sf"/>
</dbReference>
<reference evidence="14 15" key="1">
    <citation type="journal article" date="2015" name="BMC Genomics">
        <title>Comparative genomics of Fructobacillus spp. and Leuconostoc spp. reveals niche-specific evolution of Fructobacillus spp.</title>
        <authorList>
            <person name="Endo A."/>
            <person name="Tanizawa Y."/>
            <person name="Tanaka N."/>
            <person name="Maeno S."/>
            <person name="Kumar H."/>
            <person name="Shiwa Y."/>
            <person name="Okada S."/>
            <person name="Yoshikawa H."/>
            <person name="Dicks L."/>
            <person name="Nakagawa J."/>
            <person name="Arita M."/>
        </authorList>
    </citation>
    <scope>NUCLEOTIDE SEQUENCE [LARGE SCALE GENOMIC DNA]</scope>
    <source>
        <strain evidence="14 15">JCM 12225</strain>
    </source>
</reference>
<evidence type="ECO:0000256" key="1">
    <source>
        <dbReference type="ARBA" id="ARBA00000085"/>
    </source>
</evidence>
<evidence type="ECO:0000259" key="13">
    <source>
        <dbReference type="PROSITE" id="PS50885"/>
    </source>
</evidence>
<dbReference type="Gene3D" id="1.10.287.130">
    <property type="match status" value="1"/>
</dbReference>
<keyword evidence="9" id="KW-0902">Two-component regulatory system</keyword>
<evidence type="ECO:0000259" key="12">
    <source>
        <dbReference type="PROSITE" id="PS50109"/>
    </source>
</evidence>
<dbReference type="Pfam" id="PF00512">
    <property type="entry name" value="HisKA"/>
    <property type="match status" value="1"/>
</dbReference>
<dbReference type="PANTHER" id="PTHR45436:SF5">
    <property type="entry name" value="SENSOR HISTIDINE KINASE TRCS"/>
    <property type="match status" value="1"/>
</dbReference>
<dbReference type="RefSeq" id="WP_061993833.1">
    <property type="nucleotide sequence ID" value="NZ_DF968005.1"/>
</dbReference>
<evidence type="ECO:0000256" key="8">
    <source>
        <dbReference type="ARBA" id="ARBA00022989"/>
    </source>
</evidence>
<evidence type="ECO:0000313" key="15">
    <source>
        <dbReference type="Proteomes" id="UP000253891"/>
    </source>
</evidence>
<dbReference type="Proteomes" id="UP000253891">
    <property type="component" value="Unassembled WGS sequence"/>
</dbReference>
<sequence>MKKNKEKQTSASIMLRHLLKMMVTFTLLFSLAIILAISHQLLTEVATNSEHITHSLKKTKIDSDHDWHYWRKNSTLDTSYSYVYVHNVRKNAAVEHYFSPKADDILAIKPIKVPLISNLYFRPGFGLLYHRLVYSDGIYYTLWQSLSPQLAVLNRIILVTLAILVLTLITTPLYIKRLTRRLTDPLTELSEKTKLINSLKEPGTSQLPVPVQPSEVTDLATNFNDLLTVLGKRQEQKEIFILNAAHELRTPIATIRSNAQLIERHGHAHPEIIDQSVAYITEESRAMQQLIDNLLTQIRANQLVVDFQRVDLTVIIQETINKVQKSISQPIIFNGPASLAVTSHGGAIEQILTNFIMNAGKYSPTDQPILINLNQDDSGTCTIAVQDNGSGIKEADKAHVFEHFFRSDEVRSSVPGTGLGLPISAHLAQVIDGTITIRDNHPQGTIFQLSLPATPNLSSSSSS</sequence>
<keyword evidence="7 14" id="KW-0418">Kinase</keyword>
<dbReference type="InterPro" id="IPR003594">
    <property type="entry name" value="HATPase_dom"/>
</dbReference>
<evidence type="ECO:0000256" key="3">
    <source>
        <dbReference type="ARBA" id="ARBA00012438"/>
    </source>
</evidence>
<keyword evidence="5" id="KW-0808">Transferase</keyword>
<dbReference type="GO" id="GO:0016020">
    <property type="term" value="C:membrane"/>
    <property type="evidence" value="ECO:0007669"/>
    <property type="project" value="UniProtKB-SubCell"/>
</dbReference>
<evidence type="ECO:0000256" key="2">
    <source>
        <dbReference type="ARBA" id="ARBA00004370"/>
    </source>
</evidence>
<protein>
    <recommendedName>
        <fullName evidence="3">histidine kinase</fullName>
        <ecNumber evidence="3">2.7.13.3</ecNumber>
    </recommendedName>
</protein>
<dbReference type="EC" id="2.7.13.3" evidence="3"/>
<feature type="domain" description="HAMP" evidence="13">
    <location>
        <begin position="180"/>
        <end position="235"/>
    </location>
</feature>
<dbReference type="PANTHER" id="PTHR45436">
    <property type="entry name" value="SENSOR HISTIDINE KINASE YKOH"/>
    <property type="match status" value="1"/>
</dbReference>
<keyword evidence="10 11" id="KW-0472">Membrane</keyword>
<name>A0A0K8MJB5_9LACO</name>
<dbReference type="InterPro" id="IPR003661">
    <property type="entry name" value="HisK_dim/P_dom"/>
</dbReference>
<keyword evidence="15" id="KW-1185">Reference proteome</keyword>
<evidence type="ECO:0000256" key="9">
    <source>
        <dbReference type="ARBA" id="ARBA00023012"/>
    </source>
</evidence>
<dbReference type="CDD" id="cd00082">
    <property type="entry name" value="HisKA"/>
    <property type="match status" value="1"/>
</dbReference>
<evidence type="ECO:0000256" key="6">
    <source>
        <dbReference type="ARBA" id="ARBA00022692"/>
    </source>
</evidence>
<dbReference type="SMART" id="SM00388">
    <property type="entry name" value="HisKA"/>
    <property type="match status" value="1"/>
</dbReference>
<dbReference type="PROSITE" id="PS50885">
    <property type="entry name" value="HAMP"/>
    <property type="match status" value="1"/>
</dbReference>
<dbReference type="InterPro" id="IPR050428">
    <property type="entry name" value="TCS_sensor_his_kinase"/>
</dbReference>
<feature type="transmembrane region" description="Helical" evidence="11">
    <location>
        <begin position="156"/>
        <end position="175"/>
    </location>
</feature>
<dbReference type="InterPro" id="IPR004358">
    <property type="entry name" value="Sig_transdc_His_kin-like_C"/>
</dbReference>
<dbReference type="STRING" id="157463.GCA_001047075_01429"/>
<dbReference type="PROSITE" id="PS50109">
    <property type="entry name" value="HIS_KIN"/>
    <property type="match status" value="1"/>
</dbReference>
<dbReference type="InterPro" id="IPR036097">
    <property type="entry name" value="HisK_dim/P_sf"/>
</dbReference>
<feature type="domain" description="Histidine kinase" evidence="12">
    <location>
        <begin position="243"/>
        <end position="455"/>
    </location>
</feature>
<gene>
    <name evidence="14" type="ORF">FFIC_285670</name>
</gene>
<evidence type="ECO:0000256" key="10">
    <source>
        <dbReference type="ARBA" id="ARBA00023136"/>
    </source>
</evidence>
<dbReference type="OrthoDB" id="9786919at2"/>
<dbReference type="Pfam" id="PF02518">
    <property type="entry name" value="HATPase_c"/>
    <property type="match status" value="1"/>
</dbReference>
<evidence type="ECO:0000256" key="5">
    <source>
        <dbReference type="ARBA" id="ARBA00022679"/>
    </source>
</evidence>
<dbReference type="GO" id="GO:0000155">
    <property type="term" value="F:phosphorelay sensor kinase activity"/>
    <property type="evidence" value="ECO:0007669"/>
    <property type="project" value="InterPro"/>
</dbReference>
<dbReference type="InterPro" id="IPR003660">
    <property type="entry name" value="HAMP_dom"/>
</dbReference>
<organism evidence="14 15">
    <name type="scientific">Fructobacillus ficulneus</name>
    <dbReference type="NCBI Taxonomy" id="157463"/>
    <lineage>
        <taxon>Bacteria</taxon>
        <taxon>Bacillati</taxon>
        <taxon>Bacillota</taxon>
        <taxon>Bacilli</taxon>
        <taxon>Lactobacillales</taxon>
        <taxon>Lactobacillaceae</taxon>
        <taxon>Fructobacillus</taxon>
    </lineage>
</organism>
<dbReference type="Gene3D" id="6.10.340.10">
    <property type="match status" value="1"/>
</dbReference>
<dbReference type="AlphaFoldDB" id="A0A0K8MJB5"/>
<comment type="subcellular location">
    <subcellularLocation>
        <location evidence="2">Membrane</location>
    </subcellularLocation>
</comment>
<proteinExistence type="predicted"/>
<evidence type="ECO:0000313" key="14">
    <source>
        <dbReference type="EMBL" id="GAP00548.1"/>
    </source>
</evidence>
<accession>A0A0K8MJB5</accession>